<dbReference type="Pfam" id="PF13087">
    <property type="entry name" value="AAA_12"/>
    <property type="match status" value="1"/>
</dbReference>
<evidence type="ECO:0000259" key="5">
    <source>
        <dbReference type="Pfam" id="PF13087"/>
    </source>
</evidence>
<protein>
    <submittedName>
        <fullName evidence="7">TM0106 family RecB-like putative nuclease</fullName>
    </submittedName>
</protein>
<feature type="domain" description="DNA2/NAM7 helicase-like C-terminal" evidence="5">
    <location>
        <begin position="927"/>
        <end position="1104"/>
    </location>
</feature>
<evidence type="ECO:0000259" key="6">
    <source>
        <dbReference type="Pfam" id="PF13482"/>
    </source>
</evidence>
<evidence type="ECO:0000313" key="8">
    <source>
        <dbReference type="Proteomes" id="UP000320042"/>
    </source>
</evidence>
<comment type="caution">
    <text evidence="7">The sequence shown here is derived from an EMBL/GenBank/DDBJ whole genome shotgun (WGS) entry which is preliminary data.</text>
</comment>
<keyword evidence="8" id="KW-1185">Reference proteome</keyword>
<dbReference type="GO" id="GO:0043139">
    <property type="term" value="F:5'-3' DNA helicase activity"/>
    <property type="evidence" value="ECO:0007669"/>
    <property type="project" value="TreeGrafter"/>
</dbReference>
<proteinExistence type="predicted"/>
<keyword evidence="1" id="KW-0547">Nucleotide-binding</keyword>
<dbReference type="CDD" id="cd18808">
    <property type="entry name" value="SF1_C_Upf1"/>
    <property type="match status" value="1"/>
</dbReference>
<dbReference type="GO" id="GO:0016787">
    <property type="term" value="F:hydrolase activity"/>
    <property type="evidence" value="ECO:0007669"/>
    <property type="project" value="UniProtKB-KW"/>
</dbReference>
<evidence type="ECO:0000256" key="3">
    <source>
        <dbReference type="ARBA" id="ARBA00022806"/>
    </source>
</evidence>
<dbReference type="InterPro" id="IPR012337">
    <property type="entry name" value="RNaseH-like_sf"/>
</dbReference>
<dbReference type="AlphaFoldDB" id="A0A563UJD7"/>
<name>A0A563UJD7_9SPHI</name>
<evidence type="ECO:0000256" key="4">
    <source>
        <dbReference type="ARBA" id="ARBA00022840"/>
    </source>
</evidence>
<dbReference type="NCBIfam" id="TIGR03491">
    <property type="entry name" value="TM0106 family RecB-like putative nuclease"/>
    <property type="match status" value="1"/>
</dbReference>
<dbReference type="InterPro" id="IPR038720">
    <property type="entry name" value="YprB_RNase_H-like_dom"/>
</dbReference>
<evidence type="ECO:0000313" key="7">
    <source>
        <dbReference type="EMBL" id="TWR31500.1"/>
    </source>
</evidence>
<dbReference type="SUPFAM" id="SSF52540">
    <property type="entry name" value="P-loop containing nucleoside triphosphate hydrolases"/>
    <property type="match status" value="1"/>
</dbReference>
<sequence length="1130" mass="125177">MRKSAGSIIFSPSDLITFVASSFASWMDRYYLENRDLVTPDEESEETKLIAETGDIHEQAMLAEMEAKGIPIAKIERSDFEIAVTNTTAAIKSRVPIVFQAALQKDQFAGYADFLILNESDAYELWDTKLARSPKPYYAVQLCCYAEMYAATTGESMPEKFGIILGTGQRVVFRTEDFYHYYKRVKNNFLEMQETFTDNLKDCPEPLASADHGRWQSHADRYFANNDHLVQVAGITTGQIKKLAKAGIATMSQLAEFTGSGIHKLANDTLIKIVAQARLQCGTKADRQKDSTADARYELIAKPAEALAAFGLELLPPAHPADIFFDMEGYPLTMGGLEYLFGATTNDFEFFDWWAHDRESEKAAFQGFIDWVFKRWIENPGMHIYHYAAYEESALRRLSIRHDTRQEEVDELLRNDVLVDLYKVVRQGIRIGEASYSIKSIELLYRPKRTTEVATAAGSIVQYARWIESGQPRQWQESDILKAIRDYNEDDCRSTVELFRWLTKLAADNGINYLPKKKKERDEEPTAASQELAERLQIADQLRNKNEPIATTLGDLIDFHRREQKPVWWRMFDRAEAEAEELSDDPACIYGVQAIGAPKSDKQSQIQDYTFEGLQECKMEEGKQVMFCNDLDAKFTLIAIDSNSGRLSLKIGNKALNEKMNGRFPSAGSIILSEYVPAKEIQAALASIGRDYLAGIIPGSISALLTRATPVAELQKAGEDTVSAATRVSQEMSAGCLVIQGPPGTGKTFTGSNMIASLLEAGKNVGVASNSHKAVINLLIECGKIIRAKGHSLAGLKASGESEGELFSDNPLMRYVGSNKDAANQYRGGLIAGTAWLFSRPELQNKLDFLFIDEAGQVSLANAVAMARSASNLVLLGDQMQLEQPLQGSHPGDSGMSVLQYALKDEKLSLTDAPVFHAVVPADYGLFLGQSRRMHPSVCRFISESVYENRLGSHENCERQKIDTDPLAEVSLPECGVAFINVEHDGNIQQSDEEAVMVSAIFRSLIGKNYTASDGTTRQLALSDFLFISPYNSQVRTLKAVLPEGARVASVDKFQGQEAPVCVLSMCSSYGEYGSRGLSFILDKNRVNVAVSRAQCLAVVVGDARIAQTNAGSLNEMRLLNLYCKLAFSG</sequence>
<feature type="domain" description="YprB ribonuclease H-like" evidence="6">
    <location>
        <begin position="323"/>
        <end position="502"/>
    </location>
</feature>
<dbReference type="InterPro" id="IPR019993">
    <property type="entry name" value="RecB_nuclease_TM0106_put"/>
</dbReference>
<keyword evidence="3" id="KW-0347">Helicase</keyword>
<dbReference type="InterPro" id="IPR027417">
    <property type="entry name" value="P-loop_NTPase"/>
</dbReference>
<dbReference type="InterPro" id="IPR011604">
    <property type="entry name" value="PDDEXK-like_dom_sf"/>
</dbReference>
<dbReference type="PANTHER" id="PTHR43788">
    <property type="entry name" value="DNA2/NAM7 HELICASE FAMILY MEMBER"/>
    <property type="match status" value="1"/>
</dbReference>
<organism evidence="7 8">
    <name type="scientific">Mucilaginibacter pallidiroseus</name>
    <dbReference type="NCBI Taxonomy" id="2599295"/>
    <lineage>
        <taxon>Bacteria</taxon>
        <taxon>Pseudomonadati</taxon>
        <taxon>Bacteroidota</taxon>
        <taxon>Sphingobacteriia</taxon>
        <taxon>Sphingobacteriales</taxon>
        <taxon>Sphingobacteriaceae</taxon>
        <taxon>Mucilaginibacter</taxon>
    </lineage>
</organism>
<dbReference type="Proteomes" id="UP000320042">
    <property type="component" value="Unassembled WGS sequence"/>
</dbReference>
<keyword evidence="4" id="KW-0067">ATP-binding</keyword>
<keyword evidence="2" id="KW-0378">Hydrolase</keyword>
<dbReference type="Pfam" id="PF13482">
    <property type="entry name" value="RNase_H_2"/>
    <property type="match status" value="1"/>
</dbReference>
<dbReference type="InterPro" id="IPR047187">
    <property type="entry name" value="SF1_C_Upf1"/>
</dbReference>
<dbReference type="Gene3D" id="3.40.50.300">
    <property type="entry name" value="P-loop containing nucleotide triphosphate hydrolases"/>
    <property type="match status" value="2"/>
</dbReference>
<evidence type="ECO:0000256" key="2">
    <source>
        <dbReference type="ARBA" id="ARBA00022801"/>
    </source>
</evidence>
<dbReference type="EMBL" id="VOEJ01000001">
    <property type="protein sequence ID" value="TWR31500.1"/>
    <property type="molecule type" value="Genomic_DNA"/>
</dbReference>
<dbReference type="InterPro" id="IPR041679">
    <property type="entry name" value="DNA2/NAM7-like_C"/>
</dbReference>
<dbReference type="RefSeq" id="WP_146380397.1">
    <property type="nucleotide sequence ID" value="NZ_VOEJ01000001.1"/>
</dbReference>
<dbReference type="CDD" id="cd17934">
    <property type="entry name" value="DEXXQc_Upf1-like"/>
    <property type="match status" value="1"/>
</dbReference>
<dbReference type="OrthoDB" id="9757917at2"/>
<reference evidence="7 8" key="1">
    <citation type="submission" date="2019-07" db="EMBL/GenBank/DDBJ databases">
        <authorList>
            <person name="Kim J."/>
        </authorList>
    </citation>
    <scope>NUCLEOTIDE SEQUENCE [LARGE SCALE GENOMIC DNA]</scope>
    <source>
        <strain evidence="8">dk17</strain>
    </source>
</reference>
<dbReference type="PANTHER" id="PTHR43788:SF8">
    <property type="entry name" value="DNA-BINDING PROTEIN SMUBP-2"/>
    <property type="match status" value="1"/>
</dbReference>
<dbReference type="SUPFAM" id="SSF53098">
    <property type="entry name" value="Ribonuclease H-like"/>
    <property type="match status" value="1"/>
</dbReference>
<gene>
    <name evidence="7" type="ORF">FPZ43_03220</name>
</gene>
<dbReference type="Gene3D" id="3.90.320.10">
    <property type="match status" value="1"/>
</dbReference>
<dbReference type="Pfam" id="PF13604">
    <property type="entry name" value="AAA_30"/>
    <property type="match status" value="1"/>
</dbReference>
<evidence type="ECO:0000256" key="1">
    <source>
        <dbReference type="ARBA" id="ARBA00022741"/>
    </source>
</evidence>
<dbReference type="GO" id="GO:0005524">
    <property type="term" value="F:ATP binding"/>
    <property type="evidence" value="ECO:0007669"/>
    <property type="project" value="UniProtKB-KW"/>
</dbReference>
<accession>A0A563UJD7</accession>
<dbReference type="InterPro" id="IPR050534">
    <property type="entry name" value="Coronavir_polyprotein_1ab"/>
</dbReference>